<evidence type="ECO:0000256" key="1">
    <source>
        <dbReference type="ARBA" id="ARBA00009091"/>
    </source>
</evidence>
<evidence type="ECO:0000256" key="3">
    <source>
        <dbReference type="SAM" id="Coils"/>
    </source>
</evidence>
<dbReference type="Proteomes" id="UP000198757">
    <property type="component" value="Unassembled WGS sequence"/>
</dbReference>
<evidence type="ECO:0000313" key="4">
    <source>
        <dbReference type="EMBL" id="SDC88550.1"/>
    </source>
</evidence>
<dbReference type="PANTHER" id="PTHR35089:SF1">
    <property type="entry name" value="CHAPERONE PROTEIN SKP"/>
    <property type="match status" value="1"/>
</dbReference>
<reference evidence="5" key="1">
    <citation type="submission" date="2016-10" db="EMBL/GenBank/DDBJ databases">
        <authorList>
            <person name="Varghese N."/>
            <person name="Submissions S."/>
        </authorList>
    </citation>
    <scope>NUCLEOTIDE SEQUENCE [LARGE SCALE GENOMIC DNA]</scope>
    <source>
        <strain evidence="5">DSM 25811 / CCM 8410 / LMG 26954 / E90</strain>
    </source>
</reference>
<dbReference type="SUPFAM" id="SSF111384">
    <property type="entry name" value="OmpH-like"/>
    <property type="match status" value="1"/>
</dbReference>
<dbReference type="SMART" id="SM00935">
    <property type="entry name" value="OmpH"/>
    <property type="match status" value="1"/>
</dbReference>
<dbReference type="STRING" id="1285928.SAMN04487894_104314"/>
<keyword evidence="5" id="KW-1185">Reference proteome</keyword>
<dbReference type="EMBL" id="FMZO01000004">
    <property type="protein sequence ID" value="SDC88550.1"/>
    <property type="molecule type" value="Genomic_DNA"/>
</dbReference>
<feature type="coiled-coil region" evidence="3">
    <location>
        <begin position="76"/>
        <end position="129"/>
    </location>
</feature>
<dbReference type="InterPro" id="IPR024930">
    <property type="entry name" value="Skp_dom_sf"/>
</dbReference>
<dbReference type="PANTHER" id="PTHR35089">
    <property type="entry name" value="CHAPERONE PROTEIN SKP"/>
    <property type="match status" value="1"/>
</dbReference>
<dbReference type="GO" id="GO:0005829">
    <property type="term" value="C:cytosol"/>
    <property type="evidence" value="ECO:0007669"/>
    <property type="project" value="TreeGrafter"/>
</dbReference>
<accession>A0A1G6Q7U7</accession>
<dbReference type="AlphaFoldDB" id="A0A1G6Q7U7"/>
<dbReference type="Gene3D" id="3.30.910.20">
    <property type="entry name" value="Skp domain"/>
    <property type="match status" value="1"/>
</dbReference>
<proteinExistence type="inferred from homology"/>
<sequence length="197" mass="22864">MNIQRDESFYTKSPGPSGWLKSIKNIHMKQLVVLVMGLLFSASAAMAQKYIIIDTRYIFDKMPEYKQVQNSIDKMAATWQKEIDLKQEALDKAYDEYDSQGTMLSADAKRKKEDDLFNKERELRDLQKQRFGFEGDLFKKRQELMAPLQEKVNRAVQKLVIDRGYDLVLDKSEGKSIIFADPKLDKSDEVLKLLSVK</sequence>
<dbReference type="GO" id="GO:0050821">
    <property type="term" value="P:protein stabilization"/>
    <property type="evidence" value="ECO:0007669"/>
    <property type="project" value="TreeGrafter"/>
</dbReference>
<keyword evidence="3" id="KW-0175">Coiled coil</keyword>
<dbReference type="Pfam" id="PF03938">
    <property type="entry name" value="OmpH"/>
    <property type="match status" value="1"/>
</dbReference>
<protein>
    <submittedName>
        <fullName evidence="4">Periplasmic chaperone for outer membrane proteins Skp</fullName>
    </submittedName>
</protein>
<comment type="similarity">
    <text evidence="1">Belongs to the Skp family.</text>
</comment>
<name>A0A1G6Q7U7_NIADE</name>
<dbReference type="GO" id="GO:0051082">
    <property type="term" value="F:unfolded protein binding"/>
    <property type="evidence" value="ECO:0007669"/>
    <property type="project" value="InterPro"/>
</dbReference>
<evidence type="ECO:0000313" key="5">
    <source>
        <dbReference type="Proteomes" id="UP000198757"/>
    </source>
</evidence>
<gene>
    <name evidence="4" type="ORF">SAMN04487894_104314</name>
</gene>
<evidence type="ECO:0000256" key="2">
    <source>
        <dbReference type="ARBA" id="ARBA00022729"/>
    </source>
</evidence>
<keyword evidence="2" id="KW-0732">Signal</keyword>
<dbReference type="InterPro" id="IPR005632">
    <property type="entry name" value="Chaperone_Skp"/>
</dbReference>
<organism evidence="4 5">
    <name type="scientific">Niabella drilacis (strain DSM 25811 / CCM 8410 / CCUG 62505 / LMG 26954 / E90)</name>
    <dbReference type="NCBI Taxonomy" id="1285928"/>
    <lineage>
        <taxon>Bacteria</taxon>
        <taxon>Pseudomonadati</taxon>
        <taxon>Bacteroidota</taxon>
        <taxon>Chitinophagia</taxon>
        <taxon>Chitinophagales</taxon>
        <taxon>Chitinophagaceae</taxon>
        <taxon>Niabella</taxon>
    </lineage>
</organism>